<dbReference type="GO" id="GO:0005886">
    <property type="term" value="C:plasma membrane"/>
    <property type="evidence" value="ECO:0007669"/>
    <property type="project" value="UniProtKB-SubCell"/>
</dbReference>
<dbReference type="Proteomes" id="UP000431901">
    <property type="component" value="Unassembled WGS sequence"/>
</dbReference>
<evidence type="ECO:0000256" key="1">
    <source>
        <dbReference type="ARBA" id="ARBA00004651"/>
    </source>
</evidence>
<dbReference type="GO" id="GO:0055085">
    <property type="term" value="P:transmembrane transport"/>
    <property type="evidence" value="ECO:0007669"/>
    <property type="project" value="InterPro"/>
</dbReference>
<dbReference type="InterPro" id="IPR035906">
    <property type="entry name" value="MetI-like_sf"/>
</dbReference>
<protein>
    <submittedName>
        <fullName evidence="9">ABC transporter permease subunit</fullName>
    </submittedName>
</protein>
<dbReference type="CDD" id="cd06261">
    <property type="entry name" value="TM_PBP2"/>
    <property type="match status" value="1"/>
</dbReference>
<evidence type="ECO:0000256" key="4">
    <source>
        <dbReference type="ARBA" id="ARBA00022692"/>
    </source>
</evidence>
<comment type="caution">
    <text evidence="9">The sequence shown here is derived from an EMBL/GenBank/DDBJ whole genome shotgun (WGS) entry which is preliminary data.</text>
</comment>
<feature type="transmembrane region" description="Helical" evidence="7">
    <location>
        <begin position="279"/>
        <end position="305"/>
    </location>
</feature>
<gene>
    <name evidence="9" type="ORF">GQ466_26290</name>
</gene>
<dbReference type="Pfam" id="PF00528">
    <property type="entry name" value="BPD_transp_1"/>
    <property type="match status" value="1"/>
</dbReference>
<feature type="transmembrane region" description="Helical" evidence="7">
    <location>
        <begin position="133"/>
        <end position="155"/>
    </location>
</feature>
<keyword evidence="5 7" id="KW-1133">Transmembrane helix</keyword>
<dbReference type="PANTHER" id="PTHR43163:SF3">
    <property type="entry name" value="PEPTIDE ABC TRANSPORTER PERMEASE PROTEIN"/>
    <property type="match status" value="1"/>
</dbReference>
<comment type="subcellular location">
    <subcellularLocation>
        <location evidence="1 7">Cell membrane</location>
        <topology evidence="1 7">Multi-pass membrane protein</topology>
    </subcellularLocation>
</comment>
<evidence type="ECO:0000313" key="10">
    <source>
        <dbReference type="Proteomes" id="UP000431901"/>
    </source>
</evidence>
<evidence type="ECO:0000256" key="7">
    <source>
        <dbReference type="RuleBase" id="RU363032"/>
    </source>
</evidence>
<dbReference type="EMBL" id="WUTW01000007">
    <property type="protein sequence ID" value="MXQ67532.1"/>
    <property type="molecule type" value="Genomic_DNA"/>
</dbReference>
<keyword evidence="4 7" id="KW-0812">Transmembrane</keyword>
<dbReference type="PROSITE" id="PS50928">
    <property type="entry name" value="ABC_TM1"/>
    <property type="match status" value="1"/>
</dbReference>
<dbReference type="InterPro" id="IPR045621">
    <property type="entry name" value="BPD_transp_1_N"/>
</dbReference>
<feature type="transmembrane region" description="Helical" evidence="7">
    <location>
        <begin position="237"/>
        <end position="259"/>
    </location>
</feature>
<dbReference type="AlphaFoldDB" id="A0A6I4WLM9"/>
<sequence>MLVYLARRVGVAFVVLIAVTFLTFVMLHLLADPVREIVGRSATPDQVAAKRAELGLNDPIVSRYGSWLADASRGNLGTSWFTGIPVTETIGSALPVTVSVALLATATSAALGVLAGMAAAFRRGWIDKALQTATGVAFSVPALWVALLLVIVFAIRLHWLPATGYTPFAQSPLGWARSLVLPVIALSLSPVAAIANQTRSDVATIMQQDFFRTLRSRGLPRRRLLFRHLLRNAAPKTLTIVGLQFIALFGGTLVVEEIFAMPGLGIVTGSSALRADVPVVLGVVLVSTLLVVAVNLFVDLAVGWLDPKERQH</sequence>
<proteinExistence type="inferred from homology"/>
<feature type="transmembrane region" description="Helical" evidence="7">
    <location>
        <begin position="175"/>
        <end position="195"/>
    </location>
</feature>
<feature type="transmembrane region" description="Helical" evidence="7">
    <location>
        <begin position="12"/>
        <end position="31"/>
    </location>
</feature>
<keyword evidence="10" id="KW-1185">Reference proteome</keyword>
<keyword evidence="6 7" id="KW-0472">Membrane</keyword>
<evidence type="ECO:0000256" key="2">
    <source>
        <dbReference type="ARBA" id="ARBA00022448"/>
    </source>
</evidence>
<name>A0A6I4WLM9_9ACTN</name>
<keyword evidence="2 7" id="KW-0813">Transport</keyword>
<dbReference type="SUPFAM" id="SSF161098">
    <property type="entry name" value="MetI-like"/>
    <property type="match status" value="1"/>
</dbReference>
<reference evidence="9 10" key="1">
    <citation type="submission" date="2019-12" db="EMBL/GenBank/DDBJ databases">
        <title>Nocardia macrotermitis sp. nov. and Nocardia aurantia sp. nov., isolated from the gut of the fungus growing-termite Macrotermes natalensis.</title>
        <authorList>
            <person name="Christine B."/>
            <person name="Rene B."/>
        </authorList>
    </citation>
    <scope>NUCLEOTIDE SEQUENCE [LARGE SCALE GENOMIC DNA]</scope>
    <source>
        <strain evidence="9 10">DSM 102126</strain>
    </source>
</reference>
<organism evidence="9 10">
    <name type="scientific">Actinomadura rayongensis</name>
    <dbReference type="NCBI Taxonomy" id="1429076"/>
    <lineage>
        <taxon>Bacteria</taxon>
        <taxon>Bacillati</taxon>
        <taxon>Actinomycetota</taxon>
        <taxon>Actinomycetes</taxon>
        <taxon>Streptosporangiales</taxon>
        <taxon>Thermomonosporaceae</taxon>
        <taxon>Actinomadura</taxon>
    </lineage>
</organism>
<evidence type="ECO:0000256" key="3">
    <source>
        <dbReference type="ARBA" id="ARBA00022475"/>
    </source>
</evidence>
<accession>A0A6I4WLM9</accession>
<dbReference type="OrthoDB" id="9778910at2"/>
<feature type="domain" description="ABC transmembrane type-1" evidence="8">
    <location>
        <begin position="94"/>
        <end position="302"/>
    </location>
</feature>
<dbReference type="InterPro" id="IPR000515">
    <property type="entry name" value="MetI-like"/>
</dbReference>
<feature type="transmembrane region" description="Helical" evidence="7">
    <location>
        <begin position="100"/>
        <end position="121"/>
    </location>
</feature>
<evidence type="ECO:0000256" key="6">
    <source>
        <dbReference type="ARBA" id="ARBA00023136"/>
    </source>
</evidence>
<evidence type="ECO:0000259" key="8">
    <source>
        <dbReference type="PROSITE" id="PS50928"/>
    </source>
</evidence>
<dbReference type="PANTHER" id="PTHR43163">
    <property type="entry name" value="DIPEPTIDE TRANSPORT SYSTEM PERMEASE PROTEIN DPPB-RELATED"/>
    <property type="match status" value="1"/>
</dbReference>
<evidence type="ECO:0000313" key="9">
    <source>
        <dbReference type="EMBL" id="MXQ67532.1"/>
    </source>
</evidence>
<dbReference type="Gene3D" id="1.10.3720.10">
    <property type="entry name" value="MetI-like"/>
    <property type="match status" value="1"/>
</dbReference>
<keyword evidence="3" id="KW-1003">Cell membrane</keyword>
<comment type="similarity">
    <text evidence="7">Belongs to the binding-protein-dependent transport system permease family.</text>
</comment>
<dbReference type="RefSeq" id="WP_161105702.1">
    <property type="nucleotide sequence ID" value="NZ_JBHLYI010000008.1"/>
</dbReference>
<dbReference type="Pfam" id="PF19300">
    <property type="entry name" value="BPD_transp_1_N"/>
    <property type="match status" value="1"/>
</dbReference>
<evidence type="ECO:0000256" key="5">
    <source>
        <dbReference type="ARBA" id="ARBA00022989"/>
    </source>
</evidence>